<reference evidence="3" key="2">
    <citation type="journal article" date="2005" name="Science">
        <title>The genome of the African trypanosome Trypanosoma brucei.</title>
        <authorList>
            <person name="Berriman M."/>
            <person name="Ghedin E."/>
            <person name="Hertz-Fowler C."/>
            <person name="Blandin G."/>
            <person name="Renauld H."/>
            <person name="Bartholomeu D.C."/>
            <person name="Lennard N.J."/>
            <person name="Caler E."/>
            <person name="Hamlin N.E."/>
            <person name="Haas B."/>
            <person name="Bohme U."/>
            <person name="Hannick L."/>
            <person name="Aslett M.A."/>
            <person name="Shallom J."/>
            <person name="Marcello L."/>
            <person name="Hou L."/>
            <person name="Wickstead B."/>
            <person name="Alsmark U.C."/>
            <person name="Arrowsmith C."/>
            <person name="Atkin R.J."/>
            <person name="Barron A.J."/>
            <person name="Bringaud F."/>
            <person name="Brooks K."/>
            <person name="Carrington M."/>
            <person name="Cherevach I."/>
            <person name="Chillingworth T.J."/>
            <person name="Churcher C."/>
            <person name="Clark L.N."/>
            <person name="Corton C.H."/>
            <person name="Cronin A."/>
            <person name="Davies R.M."/>
            <person name="Doggett J."/>
            <person name="Djikeng A."/>
            <person name="Feldblyum T."/>
            <person name="Field M.C."/>
            <person name="Fraser A."/>
            <person name="Goodhead I."/>
            <person name="Hance Z."/>
            <person name="Harper D."/>
            <person name="Harris B.R."/>
            <person name="Hauser H."/>
            <person name="Hostetler J."/>
            <person name="Ivens A."/>
            <person name="Jagels K."/>
            <person name="Johnson D."/>
            <person name="Johnson J."/>
            <person name="Jones K."/>
            <person name="Kerhornou A.X."/>
            <person name="Koo H."/>
            <person name="Larke N."/>
            <person name="Landfear S."/>
            <person name="Larkin C."/>
            <person name="Leech V."/>
            <person name="Line A."/>
            <person name="Lord A."/>
            <person name="Macleod A."/>
            <person name="Mooney P.J."/>
            <person name="Moule S."/>
            <person name="Martin D.M."/>
            <person name="Morgan G.W."/>
            <person name="Mungall K."/>
            <person name="Norbertczak H."/>
            <person name="Ormond D."/>
            <person name="Pai G."/>
            <person name="Peacock C.S."/>
            <person name="Peterson J."/>
            <person name="Quail M.A."/>
            <person name="Rabbinowitsch E."/>
            <person name="Rajandream M.A."/>
            <person name="Reitter C."/>
            <person name="Salzberg S.L."/>
            <person name="Sanders M."/>
            <person name="Schobel S."/>
            <person name="Sharp S."/>
            <person name="Simmonds M."/>
            <person name="Simpson A.J."/>
            <person name="Tallon L."/>
            <person name="Turner C.M."/>
            <person name="Tait A."/>
            <person name="Tivey A.R."/>
            <person name="Van Aken S."/>
            <person name="Walker D."/>
            <person name="Wanless D."/>
            <person name="Wang S."/>
            <person name="White B."/>
            <person name="White O."/>
            <person name="Whitehead S."/>
            <person name="Woodward J."/>
            <person name="Wortman J."/>
            <person name="Adams M.D."/>
            <person name="Embley T.M."/>
            <person name="Gull K."/>
            <person name="Ullu E."/>
            <person name="Barry J.D."/>
            <person name="Fairlamb A.H."/>
            <person name="Opperdoes F."/>
            <person name="Barrell B.G."/>
            <person name="Donelson J.E."/>
            <person name="Hall N."/>
            <person name="Fraser C.M."/>
            <person name="Melville S.E."/>
            <person name="El-Sayed N.M."/>
        </authorList>
    </citation>
    <scope>NUCLEOTIDE SEQUENCE [LARGE SCALE GENOMIC DNA]</scope>
    <source>
        <strain evidence="3">927/4 GUTat10.1</strain>
    </source>
</reference>
<dbReference type="GeneID" id="4357293"/>
<protein>
    <recommendedName>
        <fullName evidence="4">Transmembrane protein</fullName>
    </recommendedName>
</protein>
<sequence>MISPNRRFRFDTRSVWVGKVREKGNSLPSTAHAKRLTTEAEWLLLSPFPVYFPLFSFFFTSFSTAAIFSRPLAARVSIIPLATFSIPRHRHLASRFLFLQKRKKKVTAPYIYIYLFISVYVNSFHPFTFCFLLAFLKLFLSVFPMETQQ</sequence>
<dbReference type="InParanoid" id="Q4GZ03"/>
<dbReference type="RefSeq" id="XP_001218918.1">
    <property type="nucleotide sequence ID" value="XM_001218917.1"/>
</dbReference>
<evidence type="ECO:0000313" key="2">
    <source>
        <dbReference type="EMBL" id="CAJ16322.1"/>
    </source>
</evidence>
<evidence type="ECO:0000313" key="3">
    <source>
        <dbReference type="Proteomes" id="UP000008524"/>
    </source>
</evidence>
<gene>
    <name evidence="2" type="ORF">TB927.1.2180</name>
</gene>
<dbReference type="KEGG" id="tbr:TB927.1.2180"/>
<keyword evidence="3" id="KW-1185">Reference proteome</keyword>
<feature type="transmembrane region" description="Helical" evidence="1">
    <location>
        <begin position="111"/>
        <end position="136"/>
    </location>
</feature>
<dbReference type="PaxDb" id="5691-CAJ16322"/>
<dbReference type="Proteomes" id="UP000008524">
    <property type="component" value="Chromosome 1"/>
</dbReference>
<keyword evidence="1" id="KW-0812">Transmembrane</keyword>
<proteinExistence type="predicted"/>
<name>Q4GZ03_TRYB2</name>
<evidence type="ECO:0008006" key="4">
    <source>
        <dbReference type="Google" id="ProtNLM"/>
    </source>
</evidence>
<accession>Q4GZ03</accession>
<evidence type="ECO:0000256" key="1">
    <source>
        <dbReference type="SAM" id="Phobius"/>
    </source>
</evidence>
<organism evidence="2 3">
    <name type="scientific">Trypanosoma brucei brucei (strain 927/4 GUTat10.1)</name>
    <dbReference type="NCBI Taxonomy" id="185431"/>
    <lineage>
        <taxon>Eukaryota</taxon>
        <taxon>Discoba</taxon>
        <taxon>Euglenozoa</taxon>
        <taxon>Kinetoplastea</taxon>
        <taxon>Metakinetoplastina</taxon>
        <taxon>Trypanosomatida</taxon>
        <taxon>Trypanosomatidae</taxon>
        <taxon>Trypanosoma</taxon>
    </lineage>
</organism>
<keyword evidence="1" id="KW-1133">Transmembrane helix</keyword>
<dbReference type="EMBL" id="AL929603">
    <property type="protein sequence ID" value="CAJ16322.1"/>
    <property type="molecule type" value="Genomic_DNA"/>
</dbReference>
<reference evidence="2 3" key="1">
    <citation type="journal article" date="2003" name="Nucleic Acids Res.">
        <title>The DNA sequence of chromosome I of an African trypanosome: gene content, chromosome organisation, recombination and polymorphism.</title>
        <authorList>
            <person name="Hall N."/>
            <person name="Berriman M."/>
            <person name="Lennard N.J."/>
            <person name="Harris B.R."/>
            <person name="Hertz-Fowler C."/>
            <person name="Bart-Delabesse E.N."/>
            <person name="Gerrare C.S."/>
            <person name="Atkin R.J."/>
            <person name="Barron A.J."/>
            <person name="Bowman S."/>
            <person name="Bray-Allen S.P."/>
            <person name="Bringaud F."/>
            <person name="Clark L.N."/>
            <person name="Corton C.H."/>
            <person name="Cronin A."/>
            <person name="Davies R."/>
            <person name="Doggett J."/>
            <person name="Fraser A."/>
            <person name="Gruter E."/>
            <person name="Hall S."/>
            <person name="Harper A.D."/>
            <person name="Kay M.P."/>
            <person name="Leech V."/>
            <person name="Mayes R."/>
            <person name="Price C."/>
            <person name="Quail M.A."/>
            <person name="Rabbinowitch E."/>
            <person name="Reitter C."/>
            <person name="Rutherford K."/>
            <person name="Sasse J."/>
            <person name="Sharp S."/>
            <person name="Shownkeen R."/>
            <person name="Macleod A."/>
            <person name="Taylor S."/>
            <person name="Tweedie A."/>
            <person name="Turner C.M.R."/>
            <person name="Tait A."/>
            <person name="Gull K."/>
            <person name="Barrell B."/>
            <person name="Melville S.E."/>
        </authorList>
    </citation>
    <scope>NUCLEOTIDE SEQUENCE [LARGE SCALE GENOMIC DNA]</scope>
    <source>
        <strain evidence="2 3">927/4 GUTat10.1</strain>
    </source>
</reference>
<dbReference type="AlphaFoldDB" id="Q4GZ03"/>
<keyword evidence="1" id="KW-0472">Membrane</keyword>